<name>A0A8C4N1F9_EPTBU</name>
<evidence type="ECO:0000256" key="3">
    <source>
        <dbReference type="ARBA" id="ARBA00022989"/>
    </source>
</evidence>
<dbReference type="AlphaFoldDB" id="A0A8C4N1F9"/>
<protein>
    <recommendedName>
        <fullName evidence="7">Major facilitator superfamily (MFS) profile domain-containing protein</fullName>
    </recommendedName>
</protein>
<dbReference type="Proteomes" id="UP000694388">
    <property type="component" value="Unplaced"/>
</dbReference>
<evidence type="ECO:0000256" key="4">
    <source>
        <dbReference type="ARBA" id="ARBA00023136"/>
    </source>
</evidence>
<evidence type="ECO:0000313" key="8">
    <source>
        <dbReference type="Ensembl" id="ENSEBUP00000000207.1"/>
    </source>
</evidence>
<feature type="transmembrane region" description="Helical" evidence="6">
    <location>
        <begin position="260"/>
        <end position="278"/>
    </location>
</feature>
<dbReference type="InterPro" id="IPR005828">
    <property type="entry name" value="MFS_sugar_transport-like"/>
</dbReference>
<feature type="transmembrane region" description="Helical" evidence="6">
    <location>
        <begin position="150"/>
        <end position="167"/>
    </location>
</feature>
<sequence length="588" mass="65232">MAFSEILQMVGIAGRFQVIHVVLLVFPILMLASHNLMQNFSAATPHHHCRIPWLENASLYAPQDALWNLTKETLLRVAIPWEQDSLSSCSRYVQPQWQLMLNGSADVSNLTEIEGCVDGWEFDSSSFSSTIITEWDVVCDTQMLKQMAQSVYMGGVLVGAIIAGTLADKFGRRSVMLANHLLVGIGGICAAFAPNVDIYMLARFFTGAFLSGSVLNSFSLGLEWLDTNHRVHFTSFAGYCYTFGQFTLAGFAYGIRDWRYLQLAASVPYIFFFLIGWFHPESSRWLMLQGNYDEALKGFKKVARINGKHEAVDALNAEILKKHVQTHHSGKPLQKTYTFVDLCRTSVLRRRTLIVSLIWFATSFSYYGLAMNLHGFGFEIYIVMLMFAVADFPAKLGAFVIACYIGRRVALATLLFLAGGACLALVFIPQDLRILRTIMAVIGKGSLGGSFNVVLLLTGEMYPTLMRQNAIGSGSTTARMGAMIAPLVTIMGELYPLLPQIIYGTVSIIAGFSTFYLPETLHVPLPDTMDDVMLKSCHMKRQDDQSAGEKQDGAKESPLLQKIPPNKDVKCSFETSTNSVKIVEEVII</sequence>
<feature type="transmembrane region" description="Helical" evidence="6">
    <location>
        <begin position="409"/>
        <end position="428"/>
    </location>
</feature>
<keyword evidence="2 6" id="KW-0812">Transmembrane</keyword>
<feature type="transmembrane region" description="Helical" evidence="6">
    <location>
        <begin position="174"/>
        <end position="194"/>
    </location>
</feature>
<dbReference type="GeneTree" id="ENSGT00940000154901"/>
<feature type="transmembrane region" description="Helical" evidence="6">
    <location>
        <begin position="352"/>
        <end position="369"/>
    </location>
</feature>
<dbReference type="InterPro" id="IPR036259">
    <property type="entry name" value="MFS_trans_sf"/>
</dbReference>
<dbReference type="Gene3D" id="1.20.1250.20">
    <property type="entry name" value="MFS general substrate transporter like domains"/>
    <property type="match status" value="1"/>
</dbReference>
<feature type="transmembrane region" description="Helical" evidence="6">
    <location>
        <begin position="236"/>
        <end position="254"/>
    </location>
</feature>
<evidence type="ECO:0000256" key="5">
    <source>
        <dbReference type="SAM" id="MobiDB-lite"/>
    </source>
</evidence>
<dbReference type="Pfam" id="PF00083">
    <property type="entry name" value="Sugar_tr"/>
    <property type="match status" value="1"/>
</dbReference>
<comment type="subcellular location">
    <subcellularLocation>
        <location evidence="1">Membrane</location>
        <topology evidence="1">Multi-pass membrane protein</topology>
    </subcellularLocation>
</comment>
<feature type="region of interest" description="Disordered" evidence="5">
    <location>
        <begin position="540"/>
        <end position="566"/>
    </location>
</feature>
<dbReference type="SUPFAM" id="SSF103473">
    <property type="entry name" value="MFS general substrate transporter"/>
    <property type="match status" value="1"/>
</dbReference>
<evidence type="ECO:0000259" key="7">
    <source>
        <dbReference type="PROSITE" id="PS50850"/>
    </source>
</evidence>
<dbReference type="InterPro" id="IPR020846">
    <property type="entry name" value="MFS_dom"/>
</dbReference>
<dbReference type="PROSITE" id="PS50850">
    <property type="entry name" value="MFS"/>
    <property type="match status" value="1"/>
</dbReference>
<proteinExistence type="predicted"/>
<feature type="transmembrane region" description="Helical" evidence="6">
    <location>
        <begin position="12"/>
        <end position="32"/>
    </location>
</feature>
<feature type="transmembrane region" description="Helical" evidence="6">
    <location>
        <begin position="381"/>
        <end position="402"/>
    </location>
</feature>
<keyword evidence="9" id="KW-1185">Reference proteome</keyword>
<feature type="transmembrane region" description="Helical" evidence="6">
    <location>
        <begin position="434"/>
        <end position="458"/>
    </location>
</feature>
<keyword evidence="4 6" id="KW-0472">Membrane</keyword>
<dbReference type="FunFam" id="1.20.1250.20:FF:000023">
    <property type="entry name" value="Solute carrier family 22 member 6"/>
    <property type="match status" value="1"/>
</dbReference>
<feature type="transmembrane region" description="Helical" evidence="6">
    <location>
        <begin position="470"/>
        <end position="491"/>
    </location>
</feature>
<dbReference type="Ensembl" id="ENSEBUT00000000496.1">
    <property type="protein sequence ID" value="ENSEBUP00000000207.1"/>
    <property type="gene ID" value="ENSEBUG00000000424.1"/>
</dbReference>
<dbReference type="GO" id="GO:0016020">
    <property type="term" value="C:membrane"/>
    <property type="evidence" value="ECO:0007669"/>
    <property type="project" value="UniProtKB-SubCell"/>
</dbReference>
<reference evidence="8" key="1">
    <citation type="submission" date="2025-08" db="UniProtKB">
        <authorList>
            <consortium name="Ensembl"/>
        </authorList>
    </citation>
    <scope>IDENTIFICATION</scope>
</reference>
<dbReference type="PROSITE" id="PS00216">
    <property type="entry name" value="SUGAR_TRANSPORT_1"/>
    <property type="match status" value="1"/>
</dbReference>
<dbReference type="GO" id="GO:0022857">
    <property type="term" value="F:transmembrane transporter activity"/>
    <property type="evidence" value="ECO:0007669"/>
    <property type="project" value="InterPro"/>
</dbReference>
<keyword evidence="3 6" id="KW-1133">Transmembrane helix</keyword>
<feature type="compositionally biased region" description="Basic and acidic residues" evidence="5">
    <location>
        <begin position="540"/>
        <end position="555"/>
    </location>
</feature>
<dbReference type="InterPro" id="IPR005829">
    <property type="entry name" value="Sugar_transporter_CS"/>
</dbReference>
<reference evidence="8" key="2">
    <citation type="submission" date="2025-09" db="UniProtKB">
        <authorList>
            <consortium name="Ensembl"/>
        </authorList>
    </citation>
    <scope>IDENTIFICATION</scope>
</reference>
<evidence type="ECO:0000313" key="9">
    <source>
        <dbReference type="Proteomes" id="UP000694388"/>
    </source>
</evidence>
<feature type="transmembrane region" description="Helical" evidence="6">
    <location>
        <begin position="497"/>
        <end position="517"/>
    </location>
</feature>
<evidence type="ECO:0000256" key="1">
    <source>
        <dbReference type="ARBA" id="ARBA00004141"/>
    </source>
</evidence>
<organism evidence="8 9">
    <name type="scientific">Eptatretus burgeri</name>
    <name type="common">Inshore hagfish</name>
    <dbReference type="NCBI Taxonomy" id="7764"/>
    <lineage>
        <taxon>Eukaryota</taxon>
        <taxon>Metazoa</taxon>
        <taxon>Chordata</taxon>
        <taxon>Craniata</taxon>
        <taxon>Vertebrata</taxon>
        <taxon>Cyclostomata</taxon>
        <taxon>Myxini</taxon>
        <taxon>Myxiniformes</taxon>
        <taxon>Myxinidae</taxon>
        <taxon>Eptatretinae</taxon>
        <taxon>Eptatretus</taxon>
    </lineage>
</organism>
<evidence type="ECO:0000256" key="2">
    <source>
        <dbReference type="ARBA" id="ARBA00022692"/>
    </source>
</evidence>
<feature type="domain" description="Major facilitator superfamily (MFS) profile" evidence="7">
    <location>
        <begin position="95"/>
        <end position="522"/>
    </location>
</feature>
<dbReference type="PANTHER" id="PTHR24064">
    <property type="entry name" value="SOLUTE CARRIER FAMILY 22 MEMBER"/>
    <property type="match status" value="1"/>
</dbReference>
<feature type="transmembrane region" description="Helical" evidence="6">
    <location>
        <begin position="200"/>
        <end position="224"/>
    </location>
</feature>
<evidence type="ECO:0000256" key="6">
    <source>
        <dbReference type="SAM" id="Phobius"/>
    </source>
</evidence>
<dbReference type="OMA" id="WHCTGAS"/>
<accession>A0A8C4N1F9</accession>